<dbReference type="NCBIfam" id="TIGR01344">
    <property type="entry name" value="malate_syn_A"/>
    <property type="match status" value="1"/>
</dbReference>
<evidence type="ECO:0000256" key="8">
    <source>
        <dbReference type="PIRSR" id="PIRSR001363-1"/>
    </source>
</evidence>
<gene>
    <name evidence="13" type="primary">aceB</name>
    <name evidence="13" type="ORF">EKD16_07475</name>
</gene>
<evidence type="ECO:0000256" key="5">
    <source>
        <dbReference type="ARBA" id="ARBA00022679"/>
    </source>
</evidence>
<dbReference type="InterPro" id="IPR048355">
    <property type="entry name" value="MS_C"/>
</dbReference>
<dbReference type="Pfam" id="PF20659">
    <property type="entry name" value="MS_C"/>
    <property type="match status" value="1"/>
</dbReference>
<comment type="similarity">
    <text evidence="1 9">Belongs to the malate synthase family.</text>
</comment>
<evidence type="ECO:0000313" key="13">
    <source>
        <dbReference type="EMBL" id="QBI53291.1"/>
    </source>
</evidence>
<dbReference type="InterPro" id="IPR048356">
    <property type="entry name" value="MS_N"/>
</dbReference>
<keyword evidence="3 9" id="KW-0329">Glyoxylate bypass</keyword>
<dbReference type="Gene3D" id="1.20.1220.12">
    <property type="entry name" value="Malate synthase, domain III"/>
    <property type="match status" value="1"/>
</dbReference>
<evidence type="ECO:0000256" key="1">
    <source>
        <dbReference type="ARBA" id="ARBA00006394"/>
    </source>
</evidence>
<evidence type="ECO:0000256" key="2">
    <source>
        <dbReference type="ARBA" id="ARBA00012636"/>
    </source>
</evidence>
<keyword evidence="13" id="KW-0012">Acyltransferase</keyword>
<dbReference type="GO" id="GO:0006099">
    <property type="term" value="P:tricarboxylic acid cycle"/>
    <property type="evidence" value="ECO:0007669"/>
    <property type="project" value="UniProtKB-KW"/>
</dbReference>
<dbReference type="OrthoDB" id="9768429at2"/>
<dbReference type="InterPro" id="IPR001465">
    <property type="entry name" value="Malate_synthase_TIM"/>
</dbReference>
<protein>
    <recommendedName>
        <fullName evidence="7 9">Malate synthase</fullName>
        <ecNumber evidence="2 9">2.3.3.9</ecNumber>
    </recommendedName>
</protein>
<evidence type="ECO:0000259" key="12">
    <source>
        <dbReference type="Pfam" id="PF20659"/>
    </source>
</evidence>
<evidence type="ECO:0000256" key="6">
    <source>
        <dbReference type="ARBA" id="ARBA00047918"/>
    </source>
</evidence>
<evidence type="ECO:0000256" key="7">
    <source>
        <dbReference type="ARBA" id="ARBA00068441"/>
    </source>
</evidence>
<keyword evidence="4 9" id="KW-0816">Tricarboxylic acid cycle</keyword>
<evidence type="ECO:0000313" key="14">
    <source>
        <dbReference type="Proteomes" id="UP000292235"/>
    </source>
</evidence>
<feature type="domain" description="Malate synthase TIM barrel" evidence="10">
    <location>
        <begin position="162"/>
        <end position="407"/>
    </location>
</feature>
<dbReference type="InterPro" id="IPR011076">
    <property type="entry name" value="Malate_synth_sf"/>
</dbReference>
<dbReference type="PIRSF" id="PIRSF001363">
    <property type="entry name" value="Malate_synth"/>
    <property type="match status" value="1"/>
</dbReference>
<sequence length="534" mass="59737">MAATTGVEITGPMHERYDQILTDDALALVAELHRRFEGRRQELLAARARRQEQISAGADLDFPPETRHIREDPSWQVAPPAPGITDRRMEITGPTDRKMTVNALNSGAKVWLADFEDANTPLWENMIGGQLNLRDALDRTIDFTTPEGKSYALKDDAELASIIVRPRGWHLDEKHILVDGRRAAGGIVDFALYLFHCAQRQLDKGKGPYFYLPKLESHLEARLWNDIFTAAQEHLGIPRGTIRATVLIETIPAAFEMEEILYELREHSSGLNAGRWDYLFSIIKVHRTRGRAFLLPERNAVTMTAPFMRAYTELLVRTCHKRGAHAIGGMAAFIPSRRDPEVNERALAKVRDDKARESGDGFDGSWVAHPDLVPVAKEVFDGVLGDAPNQLGRLREDVSVKAQDLLAVDSAEGGITEAGLRGNINVALQYLSAWLGGNGAVAVHNLMEDAATAEISRSQIWQWLHNDVTLDDGPKVTRDLVRRLIDEESQAIREQHGEAFDPDLFARAMELFTEVSLADDYVEFLTLPAYERMP</sequence>
<comment type="catalytic activity">
    <reaction evidence="6 9">
        <text>glyoxylate + acetyl-CoA + H2O = (S)-malate + CoA + H(+)</text>
        <dbReference type="Rhea" id="RHEA:18181"/>
        <dbReference type="ChEBI" id="CHEBI:15377"/>
        <dbReference type="ChEBI" id="CHEBI:15378"/>
        <dbReference type="ChEBI" id="CHEBI:15589"/>
        <dbReference type="ChEBI" id="CHEBI:36655"/>
        <dbReference type="ChEBI" id="CHEBI:57287"/>
        <dbReference type="ChEBI" id="CHEBI:57288"/>
        <dbReference type="EC" id="2.3.3.9"/>
    </reaction>
</comment>
<organism evidence="13 14">
    <name type="scientific">Streptomonospora litoralis</name>
    <dbReference type="NCBI Taxonomy" id="2498135"/>
    <lineage>
        <taxon>Bacteria</taxon>
        <taxon>Bacillati</taxon>
        <taxon>Actinomycetota</taxon>
        <taxon>Actinomycetes</taxon>
        <taxon>Streptosporangiales</taxon>
        <taxon>Nocardiopsidaceae</taxon>
        <taxon>Streptomonospora</taxon>
    </lineage>
</organism>
<dbReference type="CDD" id="cd00727">
    <property type="entry name" value="malate_synt_A"/>
    <property type="match status" value="1"/>
</dbReference>
<dbReference type="InterPro" id="IPR019830">
    <property type="entry name" value="Malate_synthase_CS"/>
</dbReference>
<dbReference type="Gene3D" id="3.20.20.360">
    <property type="entry name" value="Malate synthase, domain 3"/>
    <property type="match status" value="1"/>
</dbReference>
<dbReference type="RefSeq" id="WP_131097685.1">
    <property type="nucleotide sequence ID" value="NZ_CP036455.1"/>
</dbReference>
<name>A0A4P6Q219_9ACTN</name>
<dbReference type="GO" id="GO:0005737">
    <property type="term" value="C:cytoplasm"/>
    <property type="evidence" value="ECO:0007669"/>
    <property type="project" value="TreeGrafter"/>
</dbReference>
<dbReference type="EC" id="2.3.3.9" evidence="2 9"/>
<dbReference type="PANTHER" id="PTHR42902:SF1">
    <property type="entry name" value="MALATE SYNTHASE 1-RELATED"/>
    <property type="match status" value="1"/>
</dbReference>
<evidence type="ECO:0000256" key="3">
    <source>
        <dbReference type="ARBA" id="ARBA00022435"/>
    </source>
</evidence>
<feature type="domain" description="Malate synthase N-terminal" evidence="11">
    <location>
        <begin position="6"/>
        <end position="68"/>
    </location>
</feature>
<comment type="pathway">
    <text evidence="9">Carbohydrate metabolism; glyoxylate cycle; (S)-malate from isocitrate: step 2/2.</text>
</comment>
<keyword evidence="5 9" id="KW-0808">Transferase</keyword>
<dbReference type="EMBL" id="CP036455">
    <property type="protein sequence ID" value="QBI53291.1"/>
    <property type="molecule type" value="Genomic_DNA"/>
</dbReference>
<dbReference type="SUPFAM" id="SSF51645">
    <property type="entry name" value="Malate synthase G"/>
    <property type="match status" value="1"/>
</dbReference>
<dbReference type="FunFam" id="3.20.20.360:FF:000001">
    <property type="entry name" value="Malate synthase"/>
    <property type="match status" value="1"/>
</dbReference>
<dbReference type="Pfam" id="PF20656">
    <property type="entry name" value="MS_N"/>
    <property type="match status" value="1"/>
</dbReference>
<dbReference type="Proteomes" id="UP000292235">
    <property type="component" value="Chromosome"/>
</dbReference>
<dbReference type="PANTHER" id="PTHR42902">
    <property type="entry name" value="MALATE SYNTHASE"/>
    <property type="match status" value="1"/>
</dbReference>
<evidence type="ECO:0000256" key="9">
    <source>
        <dbReference type="RuleBase" id="RU000555"/>
    </source>
</evidence>
<dbReference type="GO" id="GO:0004474">
    <property type="term" value="F:malate synthase activity"/>
    <property type="evidence" value="ECO:0007669"/>
    <property type="project" value="UniProtKB-EC"/>
</dbReference>
<feature type="domain" description="Malate synthase C-terminal" evidence="12">
    <location>
        <begin position="415"/>
        <end position="532"/>
    </location>
</feature>
<reference evidence="13 14" key="1">
    <citation type="submission" date="2019-02" db="EMBL/GenBank/DDBJ databases">
        <authorList>
            <person name="Khodamoradi S."/>
            <person name="Hahnke R.L."/>
            <person name="Kaempfer P."/>
            <person name="Schumann P."/>
            <person name="Rohde M."/>
            <person name="Steinert M."/>
            <person name="Luzhetskyy A."/>
            <person name="Wink J."/>
            <person name="Ruckert C."/>
        </authorList>
    </citation>
    <scope>NUCLEOTIDE SEQUENCE [LARGE SCALE GENOMIC DNA]</scope>
    <source>
        <strain evidence="13 14">M2</strain>
    </source>
</reference>
<dbReference type="PROSITE" id="PS00510">
    <property type="entry name" value="MALATE_SYNTHASE"/>
    <property type="match status" value="1"/>
</dbReference>
<dbReference type="Pfam" id="PF01274">
    <property type="entry name" value="MS_TIM-barrel"/>
    <property type="match status" value="1"/>
</dbReference>
<dbReference type="InterPro" id="IPR046363">
    <property type="entry name" value="MS_N_TIM-barrel_dom"/>
</dbReference>
<dbReference type="InterPro" id="IPR044856">
    <property type="entry name" value="Malate_synth_C_sf"/>
</dbReference>
<dbReference type="KEGG" id="strr:EKD16_07475"/>
<keyword evidence="14" id="KW-1185">Reference proteome</keyword>
<feature type="active site" description="Proton acceptor" evidence="8">
    <location>
        <position position="165"/>
    </location>
</feature>
<accession>A0A4P6Q219</accession>
<feature type="active site" description="Proton donor" evidence="8">
    <location>
        <position position="449"/>
    </location>
</feature>
<dbReference type="GO" id="GO:0006097">
    <property type="term" value="P:glyoxylate cycle"/>
    <property type="evidence" value="ECO:0007669"/>
    <property type="project" value="UniProtKB-UniPathway"/>
</dbReference>
<evidence type="ECO:0000256" key="4">
    <source>
        <dbReference type="ARBA" id="ARBA00022532"/>
    </source>
</evidence>
<evidence type="ECO:0000259" key="10">
    <source>
        <dbReference type="Pfam" id="PF01274"/>
    </source>
</evidence>
<evidence type="ECO:0000259" key="11">
    <source>
        <dbReference type="Pfam" id="PF20656"/>
    </source>
</evidence>
<dbReference type="FunFam" id="1.20.1220.12:FF:000001">
    <property type="entry name" value="Malate synthase"/>
    <property type="match status" value="1"/>
</dbReference>
<proteinExistence type="inferred from homology"/>
<dbReference type="InterPro" id="IPR006252">
    <property type="entry name" value="Malate_synthA"/>
</dbReference>
<dbReference type="AlphaFoldDB" id="A0A4P6Q219"/>
<dbReference type="UniPathway" id="UPA00703">
    <property type="reaction ID" value="UER00720"/>
</dbReference>